<keyword evidence="2 8" id="KW-0813">Transport</keyword>
<evidence type="ECO:0000313" key="13">
    <source>
        <dbReference type="Proteomes" id="UP000260780"/>
    </source>
</evidence>
<evidence type="ECO:0000256" key="9">
    <source>
        <dbReference type="RuleBase" id="RU003357"/>
    </source>
</evidence>
<evidence type="ECO:0000256" key="1">
    <source>
        <dbReference type="ARBA" id="ARBA00004571"/>
    </source>
</evidence>
<dbReference type="InterPro" id="IPR023996">
    <property type="entry name" value="TonB-dep_OMP_SusC/RagA"/>
</dbReference>
<keyword evidence="6 8" id="KW-0472">Membrane</keyword>
<comment type="similarity">
    <text evidence="8 9">Belongs to the TonB-dependent receptor family.</text>
</comment>
<evidence type="ECO:0000256" key="3">
    <source>
        <dbReference type="ARBA" id="ARBA00022452"/>
    </source>
</evidence>
<proteinExistence type="inferred from homology"/>
<comment type="subcellular location">
    <subcellularLocation>
        <location evidence="1 8">Cell outer membrane</location>
        <topology evidence="1 8">Multi-pass membrane protein</topology>
    </subcellularLocation>
</comment>
<dbReference type="NCBIfam" id="TIGR04057">
    <property type="entry name" value="SusC_RagA_signa"/>
    <property type="match status" value="1"/>
</dbReference>
<keyword evidence="4 8" id="KW-0812">Transmembrane</keyword>
<evidence type="ECO:0000256" key="8">
    <source>
        <dbReference type="PROSITE-ProRule" id="PRU01360"/>
    </source>
</evidence>
<evidence type="ECO:0000256" key="4">
    <source>
        <dbReference type="ARBA" id="ARBA00022692"/>
    </source>
</evidence>
<dbReference type="FunFam" id="2.170.130.10:FF:000023">
    <property type="entry name" value="SusC/RagA family TonB-linked outer membrane protein"/>
    <property type="match status" value="1"/>
</dbReference>
<keyword evidence="5 9" id="KW-0798">TonB box</keyword>
<feature type="domain" description="TonB-dependent receptor-like beta-barrel" evidence="10">
    <location>
        <begin position="367"/>
        <end position="849"/>
    </location>
</feature>
<dbReference type="Gene3D" id="2.40.170.20">
    <property type="entry name" value="TonB-dependent receptor, beta-barrel domain"/>
    <property type="match status" value="1"/>
</dbReference>
<dbReference type="Proteomes" id="UP000260780">
    <property type="component" value="Unassembled WGS sequence"/>
</dbReference>
<name>A0A3E4W3C7_9BACT</name>
<evidence type="ECO:0000256" key="7">
    <source>
        <dbReference type="ARBA" id="ARBA00023237"/>
    </source>
</evidence>
<sequence length="1013" mass="111750">MYLSNVQRITAFFSSAGTLVISFIGMQSQEVKIKPNVIVVLKSDAEQLDEVVVTAMGIKRSEKALGYAATSVGGEKISQSRSSDVMSALAGKVAGVQISATSSDPGASNSVIIRGVSSLSGSNQPLYVIDGVPLNNDSESSSDGLNSGFDFGNGANAVNPDDVASMTILKGAAATALYGSRAANGVVMITTKTGQKGKGLGIEYNGGLQWSTVLRLPEMQNEFGQGWSGDHTTLENGSWGPRFDGSMQAWGNVYNNTQKIKPYVPYEDNVKDFFDTGFRYSNSLSFNGATDKSDYFVSFSQISDNGMIPTDADSYDKYTFSGRGSYTIGKLKFSTSLNYSTQKNKFATTGQGLSMLNSIYQIPRDINISGLSDLDDPFNTPGYYFTPYGVSNPYYILNNYQNEYEAERFYGKFQLDYDFLKYFKFTYRMGLDTTTGQQDQGVPNLYDLFYDGTPNGVGQGSSSPFAGEFGSYTQRISRRREINQDLLVTFDMPINDFHVNALVGFNGNERSYSYQEATVENLTIPTWFNLTNSPSTPIITTNKELRRLMGVFGQFEGSWKNMVYLTVTARNDWSSTLPKSDRSFFYPGVTGSFIFSELFNDDLKDIITFGKVRASWGKTGNDADVYMVNSVYRQLSGSTGRIPFGYVTLPLGGVNGYTADNTLGNMYLSPEMTTEYEFGLNMAFFNNRISFDASYYNRNSDKQIMSLNMDPSTGYTYRNMNLGKIRNQGVELLFNVTPIETRDFSWDVTLNFTKNWSKVISLPEELGGVASIYGFSGGTGMYAMTGYPVGVFKAQVAERDPQGRIVVSAANGLPQPASDYAIIGDMNNRYQMGVSTRFSYKGVSLSADFDIRKGGIMFSRTKDINYFTGNAIQTTYNDRNNFIVPNSVNKVTDDAGNVTYVENTTPISTANYYAYWGNGGTDLGSFSLVDKSYVKLRSLVLSWDLPRKWLVKTPLQGVQVSAYGNSLFLWTPSSNTFIDPETTSFGNDLAGNFGEYTANPSSRVFGFNLKVKF</sequence>
<protein>
    <submittedName>
        <fullName evidence="12">SusC/RagA family TonB-linked outer membrane protein</fullName>
    </submittedName>
</protein>
<dbReference type="Pfam" id="PF00593">
    <property type="entry name" value="TonB_dep_Rec_b-barrel"/>
    <property type="match status" value="1"/>
</dbReference>
<keyword evidence="7 8" id="KW-0998">Cell outer membrane</keyword>
<dbReference type="Gene3D" id="2.170.130.10">
    <property type="entry name" value="TonB-dependent receptor, plug domain"/>
    <property type="match status" value="1"/>
</dbReference>
<dbReference type="GO" id="GO:0009279">
    <property type="term" value="C:cell outer membrane"/>
    <property type="evidence" value="ECO:0007669"/>
    <property type="project" value="UniProtKB-SubCell"/>
</dbReference>
<dbReference type="InterPro" id="IPR023997">
    <property type="entry name" value="TonB-dep_OMP_SusC/RagA_CS"/>
</dbReference>
<keyword evidence="3 8" id="KW-1134">Transmembrane beta strand</keyword>
<evidence type="ECO:0000259" key="11">
    <source>
        <dbReference type="Pfam" id="PF07715"/>
    </source>
</evidence>
<dbReference type="InterPro" id="IPR039426">
    <property type="entry name" value="TonB-dep_rcpt-like"/>
</dbReference>
<dbReference type="EMBL" id="QSTF01000041">
    <property type="protein sequence ID" value="RGM36704.1"/>
    <property type="molecule type" value="Genomic_DNA"/>
</dbReference>
<dbReference type="InterPro" id="IPR012910">
    <property type="entry name" value="Plug_dom"/>
</dbReference>
<evidence type="ECO:0000256" key="5">
    <source>
        <dbReference type="ARBA" id="ARBA00023077"/>
    </source>
</evidence>
<dbReference type="AlphaFoldDB" id="A0A3E4W3C7"/>
<accession>A0A3E4W3C7</accession>
<evidence type="ECO:0000256" key="2">
    <source>
        <dbReference type="ARBA" id="ARBA00022448"/>
    </source>
</evidence>
<evidence type="ECO:0000259" key="10">
    <source>
        <dbReference type="Pfam" id="PF00593"/>
    </source>
</evidence>
<dbReference type="Pfam" id="PF07715">
    <property type="entry name" value="Plug"/>
    <property type="match status" value="1"/>
</dbReference>
<reference evidence="12 13" key="1">
    <citation type="submission" date="2018-08" db="EMBL/GenBank/DDBJ databases">
        <title>A genome reference for cultivated species of the human gut microbiota.</title>
        <authorList>
            <person name="Zou Y."/>
            <person name="Xue W."/>
            <person name="Luo G."/>
        </authorList>
    </citation>
    <scope>NUCLEOTIDE SEQUENCE [LARGE SCALE GENOMIC DNA]</scope>
    <source>
        <strain evidence="12 13">OM08-14</strain>
    </source>
</reference>
<dbReference type="PROSITE" id="PS52016">
    <property type="entry name" value="TONB_DEPENDENT_REC_3"/>
    <property type="match status" value="1"/>
</dbReference>
<comment type="caution">
    <text evidence="12">The sequence shown here is derived from an EMBL/GenBank/DDBJ whole genome shotgun (WGS) entry which is preliminary data.</text>
</comment>
<organism evidence="12 13">
    <name type="scientific">Phocaeicola plebeius</name>
    <dbReference type="NCBI Taxonomy" id="310297"/>
    <lineage>
        <taxon>Bacteria</taxon>
        <taxon>Pseudomonadati</taxon>
        <taxon>Bacteroidota</taxon>
        <taxon>Bacteroidia</taxon>
        <taxon>Bacteroidales</taxon>
        <taxon>Bacteroidaceae</taxon>
        <taxon>Phocaeicola</taxon>
    </lineage>
</organism>
<dbReference type="RefSeq" id="WP_117748281.1">
    <property type="nucleotide sequence ID" value="NZ_QSTF01000041.1"/>
</dbReference>
<dbReference type="InterPro" id="IPR036942">
    <property type="entry name" value="Beta-barrel_TonB_sf"/>
</dbReference>
<evidence type="ECO:0000313" key="12">
    <source>
        <dbReference type="EMBL" id="RGM36704.1"/>
    </source>
</evidence>
<dbReference type="InterPro" id="IPR000531">
    <property type="entry name" value="Beta-barrel_TonB"/>
</dbReference>
<dbReference type="InterPro" id="IPR037066">
    <property type="entry name" value="Plug_dom_sf"/>
</dbReference>
<feature type="domain" description="TonB-dependent receptor plug" evidence="11">
    <location>
        <begin position="66"/>
        <end position="186"/>
    </location>
</feature>
<evidence type="ECO:0000256" key="6">
    <source>
        <dbReference type="ARBA" id="ARBA00023136"/>
    </source>
</evidence>
<dbReference type="NCBIfam" id="TIGR04056">
    <property type="entry name" value="OMP_RagA_SusC"/>
    <property type="match status" value="1"/>
</dbReference>
<dbReference type="SUPFAM" id="SSF56935">
    <property type="entry name" value="Porins"/>
    <property type="match status" value="1"/>
</dbReference>
<gene>
    <name evidence="12" type="ORF">DXC17_12980</name>
</gene>